<dbReference type="InterPro" id="IPR020471">
    <property type="entry name" value="AKR"/>
</dbReference>
<feature type="site" description="Lowers pKa of active site Tyr" evidence="5">
    <location>
        <position position="79"/>
    </location>
</feature>
<name>A0A165I7J1_XYLHT</name>
<evidence type="ECO:0000256" key="2">
    <source>
        <dbReference type="ARBA" id="ARBA00023002"/>
    </source>
</evidence>
<dbReference type="PIRSF" id="PIRSF000097">
    <property type="entry name" value="AKR"/>
    <property type="match status" value="1"/>
</dbReference>
<sequence>MTKFDINTKYSLPSGYEIPVLGYGVYQTPADQAEEVTSYALKLGYRHVDSAVAYRNEEPSAAALKKSGIPRNELFFTSKVPPKQISYEGAKDAIKGTFERTGLEYIDLYLLHAPYGGKEGRLGAWRALVEAQQEGKIRSIGVSNYGVHHLQELEDYIKSVEAKEGKGKGGVISVGQYELHPWLTRPLLVEWCKARGIILEAYAPITRGTRFEDPALQKLAKKFNKSPAQILLRWSLQKGFVPLPKSVTHKRIEENADIFDFELSRDDLDSLTTNEYSPCCWDPTTSQD</sequence>
<accession>A0A165I7J1</accession>
<keyword evidence="8" id="KW-1185">Reference proteome</keyword>
<proteinExistence type="inferred from homology"/>
<dbReference type="PROSITE" id="PS00062">
    <property type="entry name" value="ALDOKETO_REDUCTASE_2"/>
    <property type="match status" value="1"/>
</dbReference>
<dbReference type="Proteomes" id="UP000076632">
    <property type="component" value="Unassembled WGS sequence"/>
</dbReference>
<dbReference type="InterPro" id="IPR036812">
    <property type="entry name" value="NAD(P)_OxRdtase_dom_sf"/>
</dbReference>
<dbReference type="SUPFAM" id="SSF51430">
    <property type="entry name" value="NAD(P)-linked oxidoreductase"/>
    <property type="match status" value="1"/>
</dbReference>
<gene>
    <name evidence="7" type="ORF">L228DRAFT_245446</name>
</gene>
<dbReference type="Pfam" id="PF00248">
    <property type="entry name" value="Aldo_ket_red"/>
    <property type="match status" value="1"/>
</dbReference>
<dbReference type="CDD" id="cd19071">
    <property type="entry name" value="AKR_AKR1-5-like"/>
    <property type="match status" value="1"/>
</dbReference>
<evidence type="ECO:0000256" key="1">
    <source>
        <dbReference type="ARBA" id="ARBA00007905"/>
    </source>
</evidence>
<dbReference type="PANTHER" id="PTHR43827">
    <property type="entry name" value="2,5-DIKETO-D-GLUCONIC ACID REDUCTASE"/>
    <property type="match status" value="1"/>
</dbReference>
<evidence type="ECO:0000313" key="8">
    <source>
        <dbReference type="Proteomes" id="UP000076632"/>
    </source>
</evidence>
<dbReference type="EMBL" id="KV407456">
    <property type="protein sequence ID" value="KZF24501.1"/>
    <property type="molecule type" value="Genomic_DNA"/>
</dbReference>
<dbReference type="OMA" id="FMTMKAA"/>
<evidence type="ECO:0000259" key="6">
    <source>
        <dbReference type="Pfam" id="PF00248"/>
    </source>
</evidence>
<evidence type="ECO:0000256" key="5">
    <source>
        <dbReference type="PIRSR" id="PIRSR000097-3"/>
    </source>
</evidence>
<dbReference type="GeneID" id="28897299"/>
<evidence type="ECO:0000256" key="4">
    <source>
        <dbReference type="PIRSR" id="PIRSR000097-2"/>
    </source>
</evidence>
<dbReference type="AlphaFoldDB" id="A0A165I7J1"/>
<dbReference type="PANTHER" id="PTHR43827:SF13">
    <property type="entry name" value="ALDO_KETO REDUCTASE FAMILY PROTEIN"/>
    <property type="match status" value="1"/>
</dbReference>
<dbReference type="Gene3D" id="3.20.20.100">
    <property type="entry name" value="NADP-dependent oxidoreductase domain"/>
    <property type="match status" value="1"/>
</dbReference>
<protein>
    <submittedName>
        <fullName evidence="7">Aldo/keto reductase</fullName>
    </submittedName>
</protein>
<reference evidence="7 8" key="1">
    <citation type="journal article" date="2016" name="Fungal Biol.">
        <title>The genome of Xylona heveae provides a window into fungal endophytism.</title>
        <authorList>
            <person name="Gazis R."/>
            <person name="Kuo A."/>
            <person name="Riley R."/>
            <person name="LaButti K."/>
            <person name="Lipzen A."/>
            <person name="Lin J."/>
            <person name="Amirebrahimi M."/>
            <person name="Hesse C.N."/>
            <person name="Spatafora J.W."/>
            <person name="Henrissat B."/>
            <person name="Hainaut M."/>
            <person name="Grigoriev I.V."/>
            <person name="Hibbett D.S."/>
        </authorList>
    </citation>
    <scope>NUCLEOTIDE SEQUENCE [LARGE SCALE GENOMIC DNA]</scope>
    <source>
        <strain evidence="7 8">TC161</strain>
    </source>
</reference>
<evidence type="ECO:0000313" key="7">
    <source>
        <dbReference type="EMBL" id="KZF24501.1"/>
    </source>
</evidence>
<dbReference type="RefSeq" id="XP_018190056.1">
    <property type="nucleotide sequence ID" value="XM_018332162.1"/>
</dbReference>
<dbReference type="GO" id="GO:0016491">
    <property type="term" value="F:oxidoreductase activity"/>
    <property type="evidence" value="ECO:0007669"/>
    <property type="project" value="UniProtKB-KW"/>
</dbReference>
<organism evidence="7 8">
    <name type="scientific">Xylona heveae (strain CBS 132557 / TC161)</name>
    <dbReference type="NCBI Taxonomy" id="1328760"/>
    <lineage>
        <taxon>Eukaryota</taxon>
        <taxon>Fungi</taxon>
        <taxon>Dikarya</taxon>
        <taxon>Ascomycota</taxon>
        <taxon>Pezizomycotina</taxon>
        <taxon>Xylonomycetes</taxon>
        <taxon>Xylonales</taxon>
        <taxon>Xylonaceae</taxon>
        <taxon>Xylona</taxon>
    </lineage>
</organism>
<dbReference type="InterPro" id="IPR018170">
    <property type="entry name" value="Aldo/ket_reductase_CS"/>
</dbReference>
<evidence type="ECO:0000256" key="3">
    <source>
        <dbReference type="PIRSR" id="PIRSR000097-1"/>
    </source>
</evidence>
<dbReference type="InterPro" id="IPR023210">
    <property type="entry name" value="NADP_OxRdtase_dom"/>
</dbReference>
<feature type="binding site" evidence="4">
    <location>
        <position position="112"/>
    </location>
    <ligand>
        <name>substrate</name>
    </ligand>
</feature>
<keyword evidence="2" id="KW-0560">Oxidoreductase</keyword>
<dbReference type="STRING" id="1328760.A0A165I7J1"/>
<dbReference type="OrthoDB" id="416253at2759"/>
<comment type="similarity">
    <text evidence="1">Belongs to the aldo/keto reductase family.</text>
</comment>
<dbReference type="PROSITE" id="PS00063">
    <property type="entry name" value="ALDOKETO_REDUCTASE_3"/>
    <property type="match status" value="1"/>
</dbReference>
<feature type="domain" description="NADP-dependent oxidoreductase" evidence="6">
    <location>
        <begin position="27"/>
        <end position="271"/>
    </location>
</feature>
<dbReference type="InParanoid" id="A0A165I7J1"/>
<feature type="active site" description="Proton donor" evidence="3">
    <location>
        <position position="54"/>
    </location>
</feature>
<dbReference type="PRINTS" id="PR00069">
    <property type="entry name" value="ALDKETRDTASE"/>
</dbReference>
<dbReference type="FunFam" id="3.20.20.100:FF:000015">
    <property type="entry name" value="Oxidoreductase, aldo/keto reductase family"/>
    <property type="match status" value="1"/>
</dbReference>